<evidence type="ECO:0000256" key="1">
    <source>
        <dbReference type="ARBA" id="ARBA00004123"/>
    </source>
</evidence>
<name>T1KAP8_TETUR</name>
<dbReference type="InterPro" id="IPR047119">
    <property type="entry name" value="FOXN2/3-like"/>
</dbReference>
<dbReference type="AlphaFoldDB" id="T1KAP8"/>
<dbReference type="InterPro" id="IPR036388">
    <property type="entry name" value="WH-like_DNA-bd_sf"/>
</dbReference>
<dbReference type="STRING" id="32264.T1KAP8"/>
<dbReference type="OMA" id="CEIKKQC"/>
<dbReference type="Proteomes" id="UP000015104">
    <property type="component" value="Unassembled WGS sequence"/>
</dbReference>
<feature type="compositionally biased region" description="Low complexity" evidence="7">
    <location>
        <begin position="154"/>
        <end position="172"/>
    </location>
</feature>
<dbReference type="InterPro" id="IPR030456">
    <property type="entry name" value="TF_fork_head_CS_2"/>
</dbReference>
<comment type="subcellular location">
    <subcellularLocation>
        <location evidence="1 6">Nucleus</location>
    </subcellularLocation>
</comment>
<sequence length="420" mass="47111">MVNLSSSQATSLSEFIASTHQDSVAISSFSCANYFYSCDYSMDSICDLIMNPDGQDSNPFMFQLSSSTFLSQASSPSPIDHVRVELIGQPDEFPPFSGNSALFEEFNDVNLTPAFSVEDEGDDTSENAKENISAHGLLMTCLNQLSKDGDFRRSQSLSLSQRSQNQNSQRSQDNIFQLKSLDNSKNQSFDNFSQPQAFSSSYGSSHGSIGGFNESQNLPASQPSTSQEGSCCKKHLKYFQKPAKSGKKQIIEDCIIDIHALYSSTHNGYLKPPFSHNMLCALAICSVPTRQQEVSEVYRFLMACFPYFKIAGQHWKNSLRHSLATCDWFAKSDSPRTAKKGYKYTIRLSKKNCLKCEIKKQCVFDLTKLHYRLSGPTVCEFLINMGLISLSHEKLAELRQKNREFYTSFPDGIKIENPEE</sequence>
<keyword evidence="2" id="KW-0805">Transcription regulation</keyword>
<evidence type="ECO:0000313" key="9">
    <source>
        <dbReference type="EnsemblMetazoa" id="tetur08g01250.1"/>
    </source>
</evidence>
<evidence type="ECO:0000313" key="10">
    <source>
        <dbReference type="Proteomes" id="UP000015104"/>
    </source>
</evidence>
<dbReference type="GO" id="GO:0000987">
    <property type="term" value="F:cis-regulatory region sequence-specific DNA binding"/>
    <property type="evidence" value="ECO:0007669"/>
    <property type="project" value="TreeGrafter"/>
</dbReference>
<evidence type="ECO:0000256" key="2">
    <source>
        <dbReference type="ARBA" id="ARBA00023015"/>
    </source>
</evidence>
<dbReference type="PROSITE" id="PS00658">
    <property type="entry name" value="FORK_HEAD_2"/>
    <property type="match status" value="1"/>
</dbReference>
<evidence type="ECO:0000256" key="7">
    <source>
        <dbReference type="SAM" id="MobiDB-lite"/>
    </source>
</evidence>
<evidence type="ECO:0000256" key="3">
    <source>
        <dbReference type="ARBA" id="ARBA00023125"/>
    </source>
</evidence>
<gene>
    <name evidence="9" type="primary">107362655</name>
</gene>
<keyword evidence="5 6" id="KW-0539">Nucleus</keyword>
<dbReference type="PANTHER" id="PTHR13962">
    <property type="entry name" value="FORKHEAD BOX PROTEIN N3-LIKE PROTEIN-RELATED"/>
    <property type="match status" value="1"/>
</dbReference>
<dbReference type="Pfam" id="PF00250">
    <property type="entry name" value="Forkhead"/>
    <property type="match status" value="1"/>
</dbReference>
<dbReference type="GO" id="GO:0003700">
    <property type="term" value="F:DNA-binding transcription factor activity"/>
    <property type="evidence" value="ECO:0007669"/>
    <property type="project" value="InterPro"/>
</dbReference>
<reference evidence="10" key="1">
    <citation type="submission" date="2011-08" db="EMBL/GenBank/DDBJ databases">
        <authorList>
            <person name="Rombauts S."/>
        </authorList>
    </citation>
    <scope>NUCLEOTIDE SEQUENCE</scope>
    <source>
        <strain evidence="10">London</strain>
    </source>
</reference>
<proteinExistence type="predicted"/>
<reference evidence="9" key="2">
    <citation type="submission" date="2015-06" db="UniProtKB">
        <authorList>
            <consortium name="EnsemblMetazoa"/>
        </authorList>
    </citation>
    <scope>IDENTIFICATION</scope>
</reference>
<dbReference type="SMART" id="SM00339">
    <property type="entry name" value="FH"/>
    <property type="match status" value="1"/>
</dbReference>
<dbReference type="OrthoDB" id="10070006at2759"/>
<dbReference type="GO" id="GO:0005634">
    <property type="term" value="C:nucleus"/>
    <property type="evidence" value="ECO:0007669"/>
    <property type="project" value="UniProtKB-SubCell"/>
</dbReference>
<dbReference type="PANTHER" id="PTHR13962:SF17">
    <property type="entry name" value="FORKHEAD BOX PROTEIN N4"/>
    <property type="match status" value="1"/>
</dbReference>
<dbReference type="InterPro" id="IPR001766">
    <property type="entry name" value="Fork_head_dom"/>
</dbReference>
<feature type="domain" description="Fork-head" evidence="8">
    <location>
        <begin position="271"/>
        <end position="346"/>
    </location>
</feature>
<organism evidence="9 10">
    <name type="scientific">Tetranychus urticae</name>
    <name type="common">Two-spotted spider mite</name>
    <dbReference type="NCBI Taxonomy" id="32264"/>
    <lineage>
        <taxon>Eukaryota</taxon>
        <taxon>Metazoa</taxon>
        <taxon>Ecdysozoa</taxon>
        <taxon>Arthropoda</taxon>
        <taxon>Chelicerata</taxon>
        <taxon>Arachnida</taxon>
        <taxon>Acari</taxon>
        <taxon>Acariformes</taxon>
        <taxon>Trombidiformes</taxon>
        <taxon>Prostigmata</taxon>
        <taxon>Eleutherengona</taxon>
        <taxon>Raphignathae</taxon>
        <taxon>Tetranychoidea</taxon>
        <taxon>Tetranychidae</taxon>
        <taxon>Tetranychus</taxon>
    </lineage>
</organism>
<dbReference type="KEGG" id="tut:107362655"/>
<keyword evidence="3 6" id="KW-0238">DNA-binding</keyword>
<feature type="DNA-binding region" description="Fork-head" evidence="6">
    <location>
        <begin position="271"/>
        <end position="346"/>
    </location>
</feature>
<dbReference type="PROSITE" id="PS50039">
    <property type="entry name" value="FORK_HEAD_3"/>
    <property type="match status" value="1"/>
</dbReference>
<dbReference type="EMBL" id="CAEY01001941">
    <property type="status" value="NOT_ANNOTATED_CDS"/>
    <property type="molecule type" value="Genomic_DNA"/>
</dbReference>
<evidence type="ECO:0000256" key="5">
    <source>
        <dbReference type="ARBA" id="ARBA00023242"/>
    </source>
</evidence>
<dbReference type="HOGENOM" id="CLU_654405_0_0_1"/>
<dbReference type="EnsemblMetazoa" id="tetur08g01250.1">
    <property type="protein sequence ID" value="tetur08g01250.1"/>
    <property type="gene ID" value="tetur08g01250"/>
</dbReference>
<keyword evidence="4" id="KW-0804">Transcription</keyword>
<feature type="region of interest" description="Disordered" evidence="7">
    <location>
        <begin position="153"/>
        <end position="172"/>
    </location>
</feature>
<dbReference type="SUPFAM" id="SSF46785">
    <property type="entry name" value="Winged helix' DNA-binding domain"/>
    <property type="match status" value="1"/>
</dbReference>
<accession>T1KAP8</accession>
<evidence type="ECO:0000259" key="8">
    <source>
        <dbReference type="PROSITE" id="PS50039"/>
    </source>
</evidence>
<evidence type="ECO:0000256" key="6">
    <source>
        <dbReference type="PROSITE-ProRule" id="PRU00089"/>
    </source>
</evidence>
<dbReference type="Gene3D" id="1.10.10.10">
    <property type="entry name" value="Winged helix-like DNA-binding domain superfamily/Winged helix DNA-binding domain"/>
    <property type="match status" value="1"/>
</dbReference>
<evidence type="ECO:0000256" key="4">
    <source>
        <dbReference type="ARBA" id="ARBA00023163"/>
    </source>
</evidence>
<dbReference type="eggNOG" id="KOG3563">
    <property type="taxonomic scope" value="Eukaryota"/>
</dbReference>
<dbReference type="InterPro" id="IPR036390">
    <property type="entry name" value="WH_DNA-bd_sf"/>
</dbReference>
<keyword evidence="10" id="KW-1185">Reference proteome</keyword>
<protein>
    <recommendedName>
        <fullName evidence="8">Fork-head domain-containing protein</fullName>
    </recommendedName>
</protein>
<dbReference type="PRINTS" id="PR00053">
    <property type="entry name" value="FORKHEAD"/>
</dbReference>